<dbReference type="AlphaFoldDB" id="A0A8T1RC58"/>
<gene>
    <name evidence="1" type="ORF">CIPAW_02G094200</name>
</gene>
<dbReference type="EMBL" id="CM031810">
    <property type="protein sequence ID" value="KAG6664456.1"/>
    <property type="molecule type" value="Genomic_DNA"/>
</dbReference>
<sequence>MGFDMESLLEATLGAIGDLVSTTVLYPLDIKPKFEFTISRSTGSSTASQPLLFT</sequence>
<name>A0A8T1RC58_CARIL</name>
<comment type="caution">
    <text evidence="1">The sequence shown here is derived from an EMBL/GenBank/DDBJ whole genome shotgun (WGS) entry which is preliminary data.</text>
</comment>
<evidence type="ECO:0000313" key="2">
    <source>
        <dbReference type="Proteomes" id="UP000811609"/>
    </source>
</evidence>
<evidence type="ECO:0000313" key="1">
    <source>
        <dbReference type="EMBL" id="KAG6664456.1"/>
    </source>
</evidence>
<accession>A0A8T1RC58</accession>
<proteinExistence type="predicted"/>
<reference evidence="1" key="1">
    <citation type="submission" date="2020-12" db="EMBL/GenBank/DDBJ databases">
        <title>WGS assembly of Carya illinoinensis cv. Pawnee.</title>
        <authorList>
            <person name="Platts A."/>
            <person name="Shu S."/>
            <person name="Wright S."/>
            <person name="Barry K."/>
            <person name="Edger P."/>
            <person name="Pires J.C."/>
            <person name="Schmutz J."/>
        </authorList>
    </citation>
    <scope>NUCLEOTIDE SEQUENCE</scope>
    <source>
        <tissue evidence="1">Leaf</tissue>
    </source>
</reference>
<dbReference type="EMBL" id="CM031810">
    <property type="protein sequence ID" value="KAG6664457.1"/>
    <property type="molecule type" value="Genomic_DNA"/>
</dbReference>
<protein>
    <submittedName>
        <fullName evidence="1">Uncharacterized protein</fullName>
    </submittedName>
</protein>
<dbReference type="Proteomes" id="UP000811609">
    <property type="component" value="Chromosome 2"/>
</dbReference>
<keyword evidence="2" id="KW-1185">Reference proteome</keyword>
<organism evidence="1 2">
    <name type="scientific">Carya illinoinensis</name>
    <name type="common">Pecan</name>
    <dbReference type="NCBI Taxonomy" id="32201"/>
    <lineage>
        <taxon>Eukaryota</taxon>
        <taxon>Viridiplantae</taxon>
        <taxon>Streptophyta</taxon>
        <taxon>Embryophyta</taxon>
        <taxon>Tracheophyta</taxon>
        <taxon>Spermatophyta</taxon>
        <taxon>Magnoliopsida</taxon>
        <taxon>eudicotyledons</taxon>
        <taxon>Gunneridae</taxon>
        <taxon>Pentapetalae</taxon>
        <taxon>rosids</taxon>
        <taxon>fabids</taxon>
        <taxon>Fagales</taxon>
        <taxon>Juglandaceae</taxon>
        <taxon>Carya</taxon>
    </lineage>
</organism>